<dbReference type="RefSeq" id="WP_145262100.1">
    <property type="nucleotide sequence ID" value="NZ_CP036279.1"/>
</dbReference>
<reference evidence="2 3" key="1">
    <citation type="submission" date="2019-02" db="EMBL/GenBank/DDBJ databases">
        <title>Deep-cultivation of Planctomycetes and their phenomic and genomic characterization uncovers novel biology.</title>
        <authorList>
            <person name="Wiegand S."/>
            <person name="Jogler M."/>
            <person name="Boedeker C."/>
            <person name="Pinto D."/>
            <person name="Vollmers J."/>
            <person name="Rivas-Marin E."/>
            <person name="Kohn T."/>
            <person name="Peeters S.H."/>
            <person name="Heuer A."/>
            <person name="Rast P."/>
            <person name="Oberbeckmann S."/>
            <person name="Bunk B."/>
            <person name="Jeske O."/>
            <person name="Meyerdierks A."/>
            <person name="Storesund J.E."/>
            <person name="Kallscheuer N."/>
            <person name="Luecker S."/>
            <person name="Lage O.M."/>
            <person name="Pohl T."/>
            <person name="Merkel B.J."/>
            <person name="Hornburger P."/>
            <person name="Mueller R.-W."/>
            <person name="Bruemmer F."/>
            <person name="Labrenz M."/>
            <person name="Spormann A.M."/>
            <person name="Op den Camp H."/>
            <person name="Overmann J."/>
            <person name="Amann R."/>
            <person name="Jetten M.S.M."/>
            <person name="Mascher T."/>
            <person name="Medema M.H."/>
            <person name="Devos D.P."/>
            <person name="Kaster A.-K."/>
            <person name="Ovreas L."/>
            <person name="Rohde M."/>
            <person name="Galperin M.Y."/>
            <person name="Jogler C."/>
        </authorList>
    </citation>
    <scope>NUCLEOTIDE SEQUENCE [LARGE SCALE GENOMIC DNA]</scope>
    <source>
        <strain evidence="2 3">Pan216</strain>
    </source>
</reference>
<organism evidence="2 3">
    <name type="scientific">Kolteria novifilia</name>
    <dbReference type="NCBI Taxonomy" id="2527975"/>
    <lineage>
        <taxon>Bacteria</taxon>
        <taxon>Pseudomonadati</taxon>
        <taxon>Planctomycetota</taxon>
        <taxon>Planctomycetia</taxon>
        <taxon>Kolteriales</taxon>
        <taxon>Kolteriaceae</taxon>
        <taxon>Kolteria</taxon>
    </lineage>
</organism>
<dbReference type="InterPro" id="IPR045584">
    <property type="entry name" value="Pilin-like"/>
</dbReference>
<dbReference type="Pfam" id="PF07596">
    <property type="entry name" value="SBP_bac_10"/>
    <property type="match status" value="1"/>
</dbReference>
<gene>
    <name evidence="2" type="primary">xcpT_25</name>
    <name evidence="2" type="ORF">Pan216_50120</name>
</gene>
<dbReference type="PANTHER" id="PTHR30093:SF2">
    <property type="entry name" value="TYPE II SECRETION SYSTEM PROTEIN H"/>
    <property type="match status" value="1"/>
</dbReference>
<evidence type="ECO:0000313" key="2">
    <source>
        <dbReference type="EMBL" id="QDU64123.1"/>
    </source>
</evidence>
<dbReference type="InterPro" id="IPR011453">
    <property type="entry name" value="DUF1559"/>
</dbReference>
<dbReference type="EMBL" id="CP036279">
    <property type="protein sequence ID" value="QDU64123.1"/>
    <property type="molecule type" value="Genomic_DNA"/>
</dbReference>
<sequence>MRPPRRGLTLVELLVVIAIIGVLVALLLPAVQSAREAARRMQCANNLKQLATALHNYHDAEGVFPAAQYDSGWVANVYPHFAGFPGLYPFLDAQPAFDDINFDAGLTGIGGYGMMMDENSTAATIQLSVFLCPANRSQSTQGHRGLAYALERSCATDYLMSGGAIFYPFSHHASSTQEPSWEKNPQSRGIFAYDSSVKISQITDGLSKTYLLGEHAGGDAANPYLATNPSGGERVCVPLGSASVAVHQENLIFAGTNGWTGPMNINYEKVGRALIGLTVDQVGAYYPPNDCAYYATIPVSNFRSVHPGLVQMAMADGSVTTVSDSVAPNIHMGSSTIEGSDDL</sequence>
<dbReference type="NCBIfam" id="TIGR04294">
    <property type="entry name" value="pre_pil_HX9DG"/>
    <property type="match status" value="1"/>
</dbReference>
<protein>
    <submittedName>
        <fullName evidence="2">Type II secretion system protein G</fullName>
    </submittedName>
</protein>
<dbReference type="OrthoDB" id="289947at2"/>
<dbReference type="PROSITE" id="PS00409">
    <property type="entry name" value="PROKAR_NTER_METHYL"/>
    <property type="match status" value="1"/>
</dbReference>
<dbReference type="SUPFAM" id="SSF54523">
    <property type="entry name" value="Pili subunits"/>
    <property type="match status" value="1"/>
</dbReference>
<evidence type="ECO:0000259" key="1">
    <source>
        <dbReference type="Pfam" id="PF07596"/>
    </source>
</evidence>
<feature type="domain" description="DUF1559" evidence="1">
    <location>
        <begin position="32"/>
        <end position="328"/>
    </location>
</feature>
<name>A0A518BB43_9BACT</name>
<dbReference type="KEGG" id="knv:Pan216_50120"/>
<accession>A0A518BB43</accession>
<dbReference type="NCBIfam" id="TIGR02532">
    <property type="entry name" value="IV_pilin_GFxxxE"/>
    <property type="match status" value="1"/>
</dbReference>
<dbReference type="AlphaFoldDB" id="A0A518BB43"/>
<dbReference type="Gene3D" id="3.30.700.10">
    <property type="entry name" value="Glycoprotein, Type 4 Pilin"/>
    <property type="match status" value="1"/>
</dbReference>
<dbReference type="Pfam" id="PF07963">
    <property type="entry name" value="N_methyl"/>
    <property type="match status" value="1"/>
</dbReference>
<dbReference type="Proteomes" id="UP000317093">
    <property type="component" value="Chromosome"/>
</dbReference>
<dbReference type="InterPro" id="IPR012902">
    <property type="entry name" value="N_methyl_site"/>
</dbReference>
<evidence type="ECO:0000313" key="3">
    <source>
        <dbReference type="Proteomes" id="UP000317093"/>
    </source>
</evidence>
<dbReference type="PANTHER" id="PTHR30093">
    <property type="entry name" value="GENERAL SECRETION PATHWAY PROTEIN G"/>
    <property type="match status" value="1"/>
</dbReference>
<keyword evidence="3" id="KW-1185">Reference proteome</keyword>
<dbReference type="InterPro" id="IPR027558">
    <property type="entry name" value="Pre_pil_HX9DG_C"/>
</dbReference>
<proteinExistence type="predicted"/>